<evidence type="ECO:0000256" key="8">
    <source>
        <dbReference type="ARBA" id="ARBA00023136"/>
    </source>
</evidence>
<keyword evidence="6 11" id="KW-0812">Transmembrane</keyword>
<evidence type="ECO:0000256" key="3">
    <source>
        <dbReference type="ARBA" id="ARBA00022475"/>
    </source>
</evidence>
<keyword evidence="4" id="KW-0328">Glycosyltransferase</keyword>
<dbReference type="EMBL" id="DS022301">
    <property type="protein sequence ID" value="OAJ37742.1"/>
    <property type="molecule type" value="Genomic_DNA"/>
</dbReference>
<dbReference type="SUPFAM" id="SSF53448">
    <property type="entry name" value="Nucleotide-diphospho-sugar transferases"/>
    <property type="match status" value="1"/>
</dbReference>
<feature type="transmembrane region" description="Helical" evidence="11">
    <location>
        <begin position="369"/>
        <end position="395"/>
    </location>
</feature>
<dbReference type="AlphaFoldDB" id="A0A177WDC7"/>
<name>A0A177WDC7_BATDL</name>
<evidence type="ECO:0000256" key="10">
    <source>
        <dbReference type="SAM" id="MobiDB-lite"/>
    </source>
</evidence>
<evidence type="ECO:0000256" key="6">
    <source>
        <dbReference type="ARBA" id="ARBA00022692"/>
    </source>
</evidence>
<feature type="transmembrane region" description="Helical" evidence="11">
    <location>
        <begin position="140"/>
        <end position="159"/>
    </location>
</feature>
<keyword evidence="8 11" id="KW-0472">Membrane</keyword>
<evidence type="ECO:0000313" key="14">
    <source>
        <dbReference type="Proteomes" id="UP000077115"/>
    </source>
</evidence>
<dbReference type="GO" id="GO:0005886">
    <property type="term" value="C:plasma membrane"/>
    <property type="evidence" value="ECO:0007669"/>
    <property type="project" value="UniProtKB-SubCell"/>
</dbReference>
<dbReference type="OrthoDB" id="370884at2759"/>
<dbReference type="InterPro" id="IPR029044">
    <property type="entry name" value="Nucleotide-diphossugar_trans"/>
</dbReference>
<evidence type="ECO:0000256" key="11">
    <source>
        <dbReference type="SAM" id="Phobius"/>
    </source>
</evidence>
<dbReference type="PANTHER" id="PTHR22914">
    <property type="entry name" value="CHITIN SYNTHASE"/>
    <property type="match status" value="1"/>
</dbReference>
<dbReference type="InterPro" id="IPR004835">
    <property type="entry name" value="Chitin_synth"/>
</dbReference>
<feature type="domain" description="Chitin synthase 4-like" evidence="12">
    <location>
        <begin position="280"/>
        <end position="355"/>
    </location>
</feature>
<evidence type="ECO:0000256" key="7">
    <source>
        <dbReference type="ARBA" id="ARBA00022989"/>
    </source>
</evidence>
<dbReference type="STRING" id="403673.A0A177WDC7"/>
<evidence type="ECO:0000256" key="4">
    <source>
        <dbReference type="ARBA" id="ARBA00022676"/>
    </source>
</evidence>
<keyword evidence="7 11" id="KW-1133">Transmembrane helix</keyword>
<proteinExistence type="predicted"/>
<dbReference type="Proteomes" id="UP000077115">
    <property type="component" value="Unassembled WGS sequence"/>
</dbReference>
<keyword evidence="3" id="KW-1003">Cell membrane</keyword>
<dbReference type="CDD" id="cd04190">
    <property type="entry name" value="Chitin_synth_C"/>
    <property type="match status" value="1"/>
</dbReference>
<dbReference type="GO" id="GO:0004100">
    <property type="term" value="F:chitin synthase activity"/>
    <property type="evidence" value="ECO:0007669"/>
    <property type="project" value="UniProtKB-EC"/>
</dbReference>
<feature type="transmembrane region" description="Helical" evidence="11">
    <location>
        <begin position="870"/>
        <end position="887"/>
    </location>
</feature>
<feature type="region of interest" description="Disordered" evidence="10">
    <location>
        <begin position="1"/>
        <end position="50"/>
    </location>
</feature>
<evidence type="ECO:0000256" key="5">
    <source>
        <dbReference type="ARBA" id="ARBA00022679"/>
    </source>
</evidence>
<comment type="subcellular location">
    <subcellularLocation>
        <location evidence="1">Cell membrane</location>
        <topology evidence="1">Multi-pass membrane protein</topology>
    </subcellularLocation>
</comment>
<evidence type="ECO:0000256" key="2">
    <source>
        <dbReference type="ARBA" id="ARBA00012543"/>
    </source>
</evidence>
<dbReference type="InterPro" id="IPR054295">
    <property type="entry name" value="CHS4-like_dom"/>
</dbReference>
<accession>A0A177WDC7</accession>
<evidence type="ECO:0000259" key="12">
    <source>
        <dbReference type="Pfam" id="PF22997"/>
    </source>
</evidence>
<evidence type="ECO:0000313" key="13">
    <source>
        <dbReference type="EMBL" id="OAJ37742.1"/>
    </source>
</evidence>
<organism evidence="13 14">
    <name type="scientific">Batrachochytrium dendrobatidis (strain JEL423)</name>
    <dbReference type="NCBI Taxonomy" id="403673"/>
    <lineage>
        <taxon>Eukaryota</taxon>
        <taxon>Fungi</taxon>
        <taxon>Fungi incertae sedis</taxon>
        <taxon>Chytridiomycota</taxon>
        <taxon>Chytridiomycota incertae sedis</taxon>
        <taxon>Chytridiomycetes</taxon>
        <taxon>Rhizophydiales</taxon>
        <taxon>Rhizophydiales incertae sedis</taxon>
        <taxon>Batrachochytrium</taxon>
    </lineage>
</organism>
<dbReference type="GO" id="GO:0006031">
    <property type="term" value="P:chitin biosynthetic process"/>
    <property type="evidence" value="ECO:0007669"/>
    <property type="project" value="TreeGrafter"/>
</dbReference>
<dbReference type="Pfam" id="PF03142">
    <property type="entry name" value="Chitin_synth_2"/>
    <property type="match status" value="1"/>
</dbReference>
<sequence>MRHNHSSSETGTLNSSAVNSESPRRSGVTFSKDTEANKTAHPSSRGMRRTMGFAAETTNKGRGNTRDQAIIGTLGRSKKLTHPERQTDIVNILAPEPENKYGPWSIFVFLVTCCFPSVLLSRLGGMHDKAVQRAWREKVALCWVALFMCILLAFITFGLQTVTCKRDMGAVSLQTFKKYSPSTYPQRFSIHGTVYSMTPYIKTHNAFGALANSSTAAAIDKSTGVDISALFPPTISAGCAAMIKSAVTPSCKVSNFEASHCHTSPNSINALSDLRVGHLTFDWPDLVSDPSRRLLVFRSLVIDVTPFLNQTTSIFGTFSDDLMYSYIGRDATRAFFDANSLSTIECAASISTIGSLSSESTGCLAADTILYISLIVIGALIIIRFVLAMLFSWFISRHLGKLQKQDKNDKDRRLSRRVQLEGGIMPFTMQVNGNLAIAHRSGVPTISPMERRETLRRRNVGTKTVQKPSSNYGRELHTIMLVTCYSEDEQGLRTTFNSLAMTDYSEDHKVLFIIADGMIKGSGNTQTTPELILSMLELDPNWEDPEGLSYLAIGEGSKEHNRAKVYVGWYSYQDRVVPTILIVKCGTEEESKLPKPGNRGKRDSQMILMRFLQKVTLDESMTPLEYDLFLKLHYLMGVTPDTFEIVLMVDADTKVAPDSVARMVACMASDPLVMGLCGETRIANKSESWVSRIQVFEYYLSHHLNKAFESMFGGVTCLPGCFCMYRIKAPKDGYWVPILCNPDIVQTYSESVVDTLHKKNLLLLGEDRFLTTLMLRAFPRRKLLFVPRAFCKTTVPNTFAVLLSQRRRWINSTIHNLLELVLVSNLCGIFCFSMQFVIFLELIGTITLPAAILFTLTLIIVAIIGPVVPVIPLILLAGILGLPAILIS</sequence>
<dbReference type="eggNOG" id="KOG2571">
    <property type="taxonomic scope" value="Eukaryota"/>
</dbReference>
<dbReference type="Gene3D" id="3.90.550.10">
    <property type="entry name" value="Spore Coat Polysaccharide Biosynthesis Protein SpsA, Chain A"/>
    <property type="match status" value="1"/>
</dbReference>
<protein>
    <recommendedName>
        <fullName evidence="2">chitin synthase</fullName>
        <ecNumber evidence="2">2.4.1.16</ecNumber>
    </recommendedName>
</protein>
<feature type="compositionally biased region" description="Polar residues" evidence="10">
    <location>
        <begin position="7"/>
        <end position="21"/>
    </location>
</feature>
<feature type="transmembrane region" description="Helical" evidence="11">
    <location>
        <begin position="101"/>
        <end position="120"/>
    </location>
</feature>
<feature type="transmembrane region" description="Helical" evidence="11">
    <location>
        <begin position="817"/>
        <end position="840"/>
    </location>
</feature>
<keyword evidence="9" id="KW-0325">Glycoprotein</keyword>
<dbReference type="Pfam" id="PF22997">
    <property type="entry name" value="CHS4"/>
    <property type="match status" value="1"/>
</dbReference>
<dbReference type="VEuPathDB" id="FungiDB:BDEG_21732"/>
<gene>
    <name evidence="13" type="ORF">BDEG_21732</name>
</gene>
<dbReference type="EC" id="2.4.1.16" evidence="2"/>
<reference evidence="13 14" key="2">
    <citation type="submission" date="2016-05" db="EMBL/GenBank/DDBJ databases">
        <title>Lineage-specific infection strategies underlie the spectrum of fungal disease in amphibians.</title>
        <authorList>
            <person name="Cuomo C.A."/>
            <person name="Farrer R.A."/>
            <person name="James T."/>
            <person name="Longcore J."/>
            <person name="Birren B."/>
        </authorList>
    </citation>
    <scope>NUCLEOTIDE SEQUENCE [LARGE SCALE GENOMIC DNA]</scope>
    <source>
        <strain evidence="13 14">JEL423</strain>
    </source>
</reference>
<evidence type="ECO:0000256" key="1">
    <source>
        <dbReference type="ARBA" id="ARBA00004651"/>
    </source>
</evidence>
<keyword evidence="5" id="KW-0808">Transferase</keyword>
<evidence type="ECO:0000256" key="9">
    <source>
        <dbReference type="ARBA" id="ARBA00023180"/>
    </source>
</evidence>
<feature type="transmembrane region" description="Helical" evidence="11">
    <location>
        <begin position="846"/>
        <end position="863"/>
    </location>
</feature>
<dbReference type="GO" id="GO:0030428">
    <property type="term" value="C:cell septum"/>
    <property type="evidence" value="ECO:0007669"/>
    <property type="project" value="TreeGrafter"/>
</dbReference>
<dbReference type="PANTHER" id="PTHR22914:SF16">
    <property type="entry name" value="CHITIN SYNTHASE 3"/>
    <property type="match status" value="1"/>
</dbReference>
<reference evidence="13 14" key="1">
    <citation type="submission" date="2006-10" db="EMBL/GenBank/DDBJ databases">
        <title>The Genome Sequence of Batrachochytrium dendrobatidis JEL423.</title>
        <authorList>
            <consortium name="The Broad Institute Genome Sequencing Platform"/>
            <person name="Birren B."/>
            <person name="Lander E."/>
            <person name="Galagan J."/>
            <person name="Cuomo C."/>
            <person name="Devon K."/>
            <person name="Jaffe D."/>
            <person name="Butler J."/>
            <person name="Alvarez P."/>
            <person name="Gnerre S."/>
            <person name="Grabherr M."/>
            <person name="Kleber M."/>
            <person name="Mauceli E."/>
            <person name="Brockman W."/>
            <person name="Young S."/>
            <person name="LaButti K."/>
            <person name="Sykes S."/>
            <person name="DeCaprio D."/>
            <person name="Crawford M."/>
            <person name="Koehrsen M."/>
            <person name="Engels R."/>
            <person name="Montgomery P."/>
            <person name="Pearson M."/>
            <person name="Howarth C."/>
            <person name="Larson L."/>
            <person name="White J."/>
            <person name="O'Leary S."/>
            <person name="Kodira C."/>
            <person name="Zeng Q."/>
            <person name="Yandava C."/>
            <person name="Alvarado L."/>
            <person name="Longcore J."/>
            <person name="James T."/>
        </authorList>
    </citation>
    <scope>NUCLEOTIDE SEQUENCE [LARGE SCALE GENOMIC DNA]</scope>
    <source>
        <strain evidence="13 14">JEL423</strain>
    </source>
</reference>